<name>A0A938XU72_9BACL</name>
<keyword evidence="2" id="KW-1185">Reference proteome</keyword>
<dbReference type="InterPro" id="IPR025619">
    <property type="entry name" value="YlzJ"/>
</dbReference>
<proteinExistence type="predicted"/>
<accession>A0A938XU72</accession>
<gene>
    <name evidence="1" type="ORF">JOD01_002162</name>
</gene>
<evidence type="ECO:0008006" key="3">
    <source>
        <dbReference type="Google" id="ProtNLM"/>
    </source>
</evidence>
<evidence type="ECO:0000313" key="1">
    <source>
        <dbReference type="EMBL" id="MBM7590558.1"/>
    </source>
</evidence>
<dbReference type="EMBL" id="JAFBEB010000006">
    <property type="protein sequence ID" value="MBM7590558.1"/>
    <property type="molecule type" value="Genomic_DNA"/>
</dbReference>
<comment type="caution">
    <text evidence="1">The sequence shown here is derived from an EMBL/GenBank/DDBJ whole genome shotgun (WGS) entry which is preliminary data.</text>
</comment>
<sequence length="76" mass="8641">MIFYSIMPQEIVFANFDQMNNRELREISMGAVTMLVEPTGPFEGQIVRLISPNPQDYLNPQLSPGQKISFHPSVTE</sequence>
<evidence type="ECO:0000313" key="2">
    <source>
        <dbReference type="Proteomes" id="UP000717624"/>
    </source>
</evidence>
<dbReference type="Proteomes" id="UP000717624">
    <property type="component" value="Unassembled WGS sequence"/>
</dbReference>
<dbReference type="RefSeq" id="WP_204518300.1">
    <property type="nucleotide sequence ID" value="NZ_BAABIN010000002.1"/>
</dbReference>
<organism evidence="1 2">
    <name type="scientific">Brevibacillus fulvus</name>
    <dbReference type="NCBI Taxonomy" id="1125967"/>
    <lineage>
        <taxon>Bacteria</taxon>
        <taxon>Bacillati</taxon>
        <taxon>Bacillota</taxon>
        <taxon>Bacilli</taxon>
        <taxon>Bacillales</taxon>
        <taxon>Paenibacillaceae</taxon>
        <taxon>Brevibacillus</taxon>
    </lineage>
</organism>
<reference evidence="1" key="1">
    <citation type="submission" date="2021-01" db="EMBL/GenBank/DDBJ databases">
        <title>Genomic Encyclopedia of Type Strains, Phase IV (KMG-IV): sequencing the most valuable type-strain genomes for metagenomic binning, comparative biology and taxonomic classification.</title>
        <authorList>
            <person name="Goeker M."/>
        </authorList>
    </citation>
    <scope>NUCLEOTIDE SEQUENCE</scope>
    <source>
        <strain evidence="1">DSM 25523</strain>
    </source>
</reference>
<protein>
    <recommendedName>
        <fullName evidence="3">YlzJ-like protein</fullName>
    </recommendedName>
</protein>
<dbReference type="AlphaFoldDB" id="A0A938XU72"/>
<dbReference type="Pfam" id="PF14035">
    <property type="entry name" value="YlzJ"/>
    <property type="match status" value="1"/>
</dbReference>